<reference evidence="1 2" key="1">
    <citation type="journal article" date="2023" name="Science">
        <title>Complex scaffold remodeling in plant triterpene biosynthesis.</title>
        <authorList>
            <person name="De La Pena R."/>
            <person name="Hodgson H."/>
            <person name="Liu J.C."/>
            <person name="Stephenson M.J."/>
            <person name="Martin A.C."/>
            <person name="Owen C."/>
            <person name="Harkess A."/>
            <person name="Leebens-Mack J."/>
            <person name="Jimenez L.E."/>
            <person name="Osbourn A."/>
            <person name="Sattely E.S."/>
        </authorList>
    </citation>
    <scope>NUCLEOTIDE SEQUENCE [LARGE SCALE GENOMIC DNA]</scope>
    <source>
        <strain evidence="2">cv. JPN11</strain>
        <tissue evidence="1">Leaf</tissue>
    </source>
</reference>
<evidence type="ECO:0000313" key="1">
    <source>
        <dbReference type="EMBL" id="KAJ4723729.1"/>
    </source>
</evidence>
<accession>A0ACC1YK30</accession>
<organism evidence="1 2">
    <name type="scientific">Melia azedarach</name>
    <name type="common">Chinaberry tree</name>
    <dbReference type="NCBI Taxonomy" id="155640"/>
    <lineage>
        <taxon>Eukaryota</taxon>
        <taxon>Viridiplantae</taxon>
        <taxon>Streptophyta</taxon>
        <taxon>Embryophyta</taxon>
        <taxon>Tracheophyta</taxon>
        <taxon>Spermatophyta</taxon>
        <taxon>Magnoliopsida</taxon>
        <taxon>eudicotyledons</taxon>
        <taxon>Gunneridae</taxon>
        <taxon>Pentapetalae</taxon>
        <taxon>rosids</taxon>
        <taxon>malvids</taxon>
        <taxon>Sapindales</taxon>
        <taxon>Meliaceae</taxon>
        <taxon>Melia</taxon>
    </lineage>
</organism>
<evidence type="ECO:0000313" key="2">
    <source>
        <dbReference type="Proteomes" id="UP001164539"/>
    </source>
</evidence>
<comment type="caution">
    <text evidence="1">The sequence shown here is derived from an EMBL/GenBank/DDBJ whole genome shotgun (WGS) entry which is preliminary data.</text>
</comment>
<keyword evidence="2" id="KW-1185">Reference proteome</keyword>
<sequence length="1319" mass="150323">MGTESSSSSSANYHVFLSFRGEDIRDNFISFLFKELSEIKKINTFIGKGIKKGERVSADRLNSIIEGSKISVIIFSEHYGDSKWCLDELVKILECKKRNGQIVIPVFYSVYPSDVKEQKGRFGKAFGDNAIKFKKNPEKVQKWRHVLKESSLLAGHESAKIKSDAKLVDVIVKDVSEKLEKIIVSNDTKGLIGIGSRINEVKSLLDIGKSDFRIVGIWGMGGIGKTTIAEALFNQISEEFESKFFMANVRENSKKVGLKSLQKEILSYLLEENLTAGGPNIPKYIKDKLRSKKVFIILDDVNKLSQLKYLAGGLDQFGSGSRVIITTRHKEVLDKFRVERVYQVRKLNHGEALKHFCNFAFSKKQCPEDLMDFSNKVLDFAKGNPLVIKVLGSFFYEKNKSDWKKAVRYLEQIPDIDAYSVLKVCYDELDKKLQNIFLDIACFFKGDNKYHLTSFLDDSYLRDNGLDVLVRKSLVTISENKLEMHDLLQEMGRKIVRRESEEDPGRRSRLWDDKDILRVLTKNKATNLIKGIFLDLSKISDHVDLDPTVFENMPNLRLLKFYDLENDFCNLNMSYDAHFYDLHKSYKVHLPQGLDYLPDELRYLHWYGYPLRTLPMRFNPKNLVELNLPYSKVEQLWYKKRKAYGLKSIDLHRSLHFTRIPDPSEIPKLERLSLSNCTKLPYILSSIQNFNYLGRLSLAGCRSLRRFPRNIHFSSPISIDLSCVNLTEFPQMSGNMRMLSLDRTAIEEVPSSIESLTYLQSLSLRSCKRLKILSTSICKLKSLYWLDLGLCSKLESFPEILEKMESLEHIGLECTKIRELPSSIENAEGLRSLNLNNCSELDTWPEKLRSLKYLLSVDGRGSGISQLPSSLTELHRLEELNFSRCRGLVLPPLSGLSSLQSLKLDDCGITEIPEDIGYLSSLEILHLDGNNFVSLPTSIKQLSRLRELTLRNCSMLESLPDLPPGLGYLDAVNCKQLQSLRELPPRIEDDLDTSKQCRCYRKFNLPAAMFLLDFRNCMKLKNILAHSQLKIQHVAVASQRRLLKEEEEEEEEHTRKPLVFSIRFPGSGIPEWFSNKSLGSSIQLCCSGNFIGFAVCVVIASTEVLRSREIDFFQVLCDYRFEITKPFSQSTCVHGNFQFWTSSARGLIFDSDHVCLGFRPRSGDWLPDGDHLTTISAEFSIVDTVDAEAVKVKCCGWCPIYANPMETKPKTYTVNMVPPTEEECRKLHVEAASDTSEATTESGSIDRLVEEEITTPQQQSSFLSQIFCKTRNLVVAGGLAAFAFGVYFYIKRAVSGKNELQVMNLKSNKTSKSLEDSKP</sequence>
<protein>
    <submittedName>
        <fullName evidence="1">Disease resistance protein (TIR-NBS-LRR class) family</fullName>
    </submittedName>
</protein>
<name>A0ACC1YK30_MELAZ</name>
<dbReference type="EMBL" id="CM051396">
    <property type="protein sequence ID" value="KAJ4723729.1"/>
    <property type="molecule type" value="Genomic_DNA"/>
</dbReference>
<dbReference type="Proteomes" id="UP001164539">
    <property type="component" value="Chromosome 3"/>
</dbReference>
<gene>
    <name evidence="1" type="ORF">OWV82_007064</name>
</gene>
<proteinExistence type="predicted"/>